<evidence type="ECO:0000313" key="8">
    <source>
        <dbReference type="EMBL" id="WAQ99154.1"/>
    </source>
</evidence>
<feature type="domain" description="Death" evidence="7">
    <location>
        <begin position="389"/>
        <end position="425"/>
    </location>
</feature>
<sequence length="457" mass="52365">MTVCCHDSRHLEDIICKQRIMNYIWLIFATHVVGDSLSFMCTEEFRYISDLNGELGYCERCSLCDDGGYIQRRNVSRRIDPTYGYLECYPCIECPEGSYRKPGPANVCLICMKTCANVNRYESQPCGGALPGHCGTCYQGYHSRTNEPEGYCEKVGRTENNDKGSDGIDAPRVALILTICLVIVCGVLCIGLKFHKRHRKNEQQHRFSYAEEYKLTSTERSVNAFESGYISELNTQQSIIQFEERGTSTDQEETEVYHAVIFQADLLLISVPTSLIRSKAKFKAFSFSTRITYECPHLFQNVAIEVEDKICKVIPLWKNVFSKVCISHIASVFEGMANDYVEHESQSSGKDYKMYLLFESLGVQKEVYKAEEERCLLHKISYCDYVQNVLNFWIENNRDANTEDLCKALHKAGFEDIAKDCEVLVDRYNSGLLDLDVYDDDLITAEQRNETMCKQFV</sequence>
<keyword evidence="3" id="KW-0677">Repeat</keyword>
<keyword evidence="1" id="KW-0053">Apoptosis</keyword>
<dbReference type="EMBL" id="CP111014">
    <property type="protein sequence ID" value="WAQ99154.1"/>
    <property type="molecule type" value="Genomic_DNA"/>
</dbReference>
<feature type="transmembrane region" description="Helical" evidence="6">
    <location>
        <begin position="173"/>
        <end position="194"/>
    </location>
</feature>
<dbReference type="Proteomes" id="UP001164746">
    <property type="component" value="Chromosome 3"/>
</dbReference>
<dbReference type="Gene3D" id="1.10.533.10">
    <property type="entry name" value="Death Domain, Fas"/>
    <property type="match status" value="1"/>
</dbReference>
<evidence type="ECO:0000256" key="2">
    <source>
        <dbReference type="ARBA" id="ARBA00022729"/>
    </source>
</evidence>
<evidence type="ECO:0000259" key="7">
    <source>
        <dbReference type="PROSITE" id="PS50017"/>
    </source>
</evidence>
<proteinExistence type="predicted"/>
<keyword evidence="4" id="KW-1015">Disulfide bond</keyword>
<dbReference type="PROSITE" id="PS00652">
    <property type="entry name" value="TNFR_NGFR_1"/>
    <property type="match status" value="1"/>
</dbReference>
<evidence type="ECO:0000313" key="9">
    <source>
        <dbReference type="Proteomes" id="UP001164746"/>
    </source>
</evidence>
<dbReference type="PROSITE" id="PS50017">
    <property type="entry name" value="DEATH_DOMAIN"/>
    <property type="match status" value="1"/>
</dbReference>
<evidence type="ECO:0000256" key="6">
    <source>
        <dbReference type="SAM" id="Phobius"/>
    </source>
</evidence>
<evidence type="ECO:0000256" key="1">
    <source>
        <dbReference type="ARBA" id="ARBA00022703"/>
    </source>
</evidence>
<protein>
    <recommendedName>
        <fullName evidence="7">Death domain-containing protein</fullName>
    </recommendedName>
</protein>
<keyword evidence="2" id="KW-0732">Signal</keyword>
<keyword evidence="6" id="KW-1133">Transmembrane helix</keyword>
<gene>
    <name evidence="8" type="ORF">MAR_023527</name>
</gene>
<reference evidence="8" key="1">
    <citation type="submission" date="2022-11" db="EMBL/GenBank/DDBJ databases">
        <title>Centuries of genome instability and evolution in soft-shell clam transmissible cancer (bioRxiv).</title>
        <authorList>
            <person name="Hart S.F.M."/>
            <person name="Yonemitsu M.A."/>
            <person name="Giersch R.M."/>
            <person name="Beal B.F."/>
            <person name="Arriagada G."/>
            <person name="Davis B.W."/>
            <person name="Ostrander E.A."/>
            <person name="Goff S.P."/>
            <person name="Metzger M.J."/>
        </authorList>
    </citation>
    <scope>NUCLEOTIDE SEQUENCE</scope>
    <source>
        <strain evidence="8">MELC-2E11</strain>
        <tissue evidence="8">Siphon/mantle</tissue>
    </source>
</reference>
<dbReference type="InterPro" id="IPR001368">
    <property type="entry name" value="TNFR/NGFR_Cys_rich_reg"/>
</dbReference>
<dbReference type="InterPro" id="IPR000488">
    <property type="entry name" value="Death_dom"/>
</dbReference>
<organism evidence="8 9">
    <name type="scientific">Mya arenaria</name>
    <name type="common">Soft-shell clam</name>
    <dbReference type="NCBI Taxonomy" id="6604"/>
    <lineage>
        <taxon>Eukaryota</taxon>
        <taxon>Metazoa</taxon>
        <taxon>Spiralia</taxon>
        <taxon>Lophotrochozoa</taxon>
        <taxon>Mollusca</taxon>
        <taxon>Bivalvia</taxon>
        <taxon>Autobranchia</taxon>
        <taxon>Heteroconchia</taxon>
        <taxon>Euheterodonta</taxon>
        <taxon>Imparidentia</taxon>
        <taxon>Neoheterodontei</taxon>
        <taxon>Myida</taxon>
        <taxon>Myoidea</taxon>
        <taxon>Myidae</taxon>
        <taxon>Mya</taxon>
    </lineage>
</organism>
<keyword evidence="5" id="KW-0325">Glycoprotein</keyword>
<accession>A0ABY7DRF0</accession>
<keyword evidence="6" id="KW-0472">Membrane</keyword>
<dbReference type="InterPro" id="IPR011029">
    <property type="entry name" value="DEATH-like_dom_sf"/>
</dbReference>
<keyword evidence="9" id="KW-1185">Reference proteome</keyword>
<evidence type="ECO:0000256" key="3">
    <source>
        <dbReference type="ARBA" id="ARBA00022737"/>
    </source>
</evidence>
<evidence type="ECO:0000256" key="4">
    <source>
        <dbReference type="ARBA" id="ARBA00023157"/>
    </source>
</evidence>
<keyword evidence="6" id="KW-0812">Transmembrane</keyword>
<name>A0ABY7DRF0_MYAAR</name>
<evidence type="ECO:0000256" key="5">
    <source>
        <dbReference type="ARBA" id="ARBA00023180"/>
    </source>
</evidence>